<dbReference type="GO" id="GO:0016491">
    <property type="term" value="F:oxidoreductase activity"/>
    <property type="evidence" value="ECO:0007669"/>
    <property type="project" value="UniProtKB-KW"/>
</dbReference>
<dbReference type="Pfam" id="PF07731">
    <property type="entry name" value="Cu-oxidase_2"/>
    <property type="match status" value="1"/>
</dbReference>
<evidence type="ECO:0000259" key="9">
    <source>
        <dbReference type="Pfam" id="PF07732"/>
    </source>
</evidence>
<feature type="domain" description="Plastocyanin-like" evidence="7">
    <location>
        <begin position="148"/>
        <end position="314"/>
    </location>
</feature>
<dbReference type="OrthoDB" id="2121828at2759"/>
<dbReference type="GO" id="GO:0005507">
    <property type="term" value="F:copper ion binding"/>
    <property type="evidence" value="ECO:0007669"/>
    <property type="project" value="InterPro"/>
</dbReference>
<proteinExistence type="inferred from homology"/>
<dbReference type="Proteomes" id="UP000247409">
    <property type="component" value="Unassembled WGS sequence"/>
</dbReference>
<protein>
    <submittedName>
        <fullName evidence="10">L-ascorbate oxidase</fullName>
    </submittedName>
</protein>
<dbReference type="InterPro" id="IPR011706">
    <property type="entry name" value="Cu-oxidase_C"/>
</dbReference>
<evidence type="ECO:0000256" key="6">
    <source>
        <dbReference type="SAM" id="SignalP"/>
    </source>
</evidence>
<dbReference type="EMBL" id="NBIV01000270">
    <property type="protein sequence ID" value="PXF40661.1"/>
    <property type="molecule type" value="Genomic_DNA"/>
</dbReference>
<feature type="compositionally biased region" description="Gly residues" evidence="5">
    <location>
        <begin position="585"/>
        <end position="608"/>
    </location>
</feature>
<dbReference type="Gene3D" id="2.60.40.420">
    <property type="entry name" value="Cupredoxins - blue copper proteins"/>
    <property type="match status" value="3"/>
</dbReference>
<dbReference type="InterPro" id="IPR001117">
    <property type="entry name" value="Cu-oxidase_2nd"/>
</dbReference>
<dbReference type="AlphaFoldDB" id="A0A2V3IF36"/>
<comment type="caution">
    <text evidence="10">The sequence shown here is derived from an EMBL/GenBank/DDBJ whole genome shotgun (WGS) entry which is preliminary data.</text>
</comment>
<dbReference type="CDD" id="cd13858">
    <property type="entry name" value="CuRO_1_tcLCC2_insect_like"/>
    <property type="match status" value="1"/>
</dbReference>
<keyword evidence="11" id="KW-1185">Reference proteome</keyword>
<dbReference type="Pfam" id="PF00394">
    <property type="entry name" value="Cu-oxidase"/>
    <property type="match status" value="1"/>
</dbReference>
<accession>A0A2V3IF36</accession>
<dbReference type="PROSITE" id="PS00080">
    <property type="entry name" value="MULTICOPPER_OXIDASE2"/>
    <property type="match status" value="1"/>
</dbReference>
<keyword evidence="3" id="KW-0560">Oxidoreductase</keyword>
<dbReference type="PANTHER" id="PTHR11709:SF394">
    <property type="entry name" value="FI03373P-RELATED"/>
    <property type="match status" value="1"/>
</dbReference>
<dbReference type="SUPFAM" id="SSF49503">
    <property type="entry name" value="Cupredoxins"/>
    <property type="match status" value="3"/>
</dbReference>
<feature type="region of interest" description="Disordered" evidence="5">
    <location>
        <begin position="549"/>
        <end position="608"/>
    </location>
</feature>
<evidence type="ECO:0000256" key="5">
    <source>
        <dbReference type="SAM" id="MobiDB-lite"/>
    </source>
</evidence>
<reference evidence="10 11" key="1">
    <citation type="journal article" date="2018" name="Mol. Biol. Evol.">
        <title>Analysis of the draft genome of the red seaweed Gracilariopsis chorda provides insights into genome size evolution in Rhodophyta.</title>
        <authorList>
            <person name="Lee J."/>
            <person name="Yang E.C."/>
            <person name="Graf L."/>
            <person name="Yang J.H."/>
            <person name="Qiu H."/>
            <person name="Zel Zion U."/>
            <person name="Chan C.X."/>
            <person name="Stephens T.G."/>
            <person name="Weber A.P.M."/>
            <person name="Boo G.H."/>
            <person name="Boo S.M."/>
            <person name="Kim K.M."/>
            <person name="Shin Y."/>
            <person name="Jung M."/>
            <person name="Lee S.J."/>
            <person name="Yim H.S."/>
            <person name="Lee J.H."/>
            <person name="Bhattacharya D."/>
            <person name="Yoon H.S."/>
        </authorList>
    </citation>
    <scope>NUCLEOTIDE SEQUENCE [LARGE SCALE GENOMIC DNA]</scope>
    <source>
        <strain evidence="10 11">SKKU-2015</strain>
        <tissue evidence="10">Whole body</tissue>
    </source>
</reference>
<feature type="signal peptide" evidence="6">
    <location>
        <begin position="1"/>
        <end position="16"/>
    </location>
</feature>
<evidence type="ECO:0000256" key="1">
    <source>
        <dbReference type="ARBA" id="ARBA00010609"/>
    </source>
</evidence>
<evidence type="ECO:0000256" key="2">
    <source>
        <dbReference type="ARBA" id="ARBA00022723"/>
    </source>
</evidence>
<name>A0A2V3IF36_9FLOR</name>
<dbReference type="InterPro" id="IPR045087">
    <property type="entry name" value="Cu-oxidase_fam"/>
</dbReference>
<organism evidence="10 11">
    <name type="scientific">Gracilariopsis chorda</name>
    <dbReference type="NCBI Taxonomy" id="448386"/>
    <lineage>
        <taxon>Eukaryota</taxon>
        <taxon>Rhodophyta</taxon>
        <taxon>Florideophyceae</taxon>
        <taxon>Rhodymeniophycidae</taxon>
        <taxon>Gracilariales</taxon>
        <taxon>Gracilariaceae</taxon>
        <taxon>Gracilariopsis</taxon>
    </lineage>
</organism>
<feature type="domain" description="Plastocyanin-like" evidence="8">
    <location>
        <begin position="426"/>
        <end position="544"/>
    </location>
</feature>
<comment type="similarity">
    <text evidence="1">Belongs to the multicopper oxidase family.</text>
</comment>
<sequence length="608" mass="67600">MLNFLLLAFCFATCYAKIIRQTWTITYKTVLPDGRKKIVPVVNNQYPGPTLTGNVGDRVLINVINLLPTESTSIHWHGIKQTGTPWSDGVPGVTQCALGPGQSFLYNFTLDTPGTLWWHSHSGLQKSSLYGAIIVRGDEKQVSRYKKDIVLLLNDWYHASGAEQIAGLVGVPFKWVGDAQSFLFNGRGDFNCTEADINSTKCVPGTKEKGPLIINVEPNTVYRLRIVGASSLAFLNLNIDGHQLQMIEAETTLLKPFNTRFLDVGPGQSFSALLKTKTVRQLKRTPRNNGLFWMQTNIRHRKKGPQGLAILRYSVNSGDKKPVRRPPHPPGKEDIDWSLRHARRFVSRKVVDLPPANRTFVYLGTQNKQPNGRILWALNNISYTDPPSPVLHSIALGVYEDTREYVQQTWIPTPFNYAQNLTDAGLPIATKSGAQVVKVKKDEVIDWVFQNTVSLSGAGEIHPWHLHLHNFWVLGFGEYNTAWNRSSVPTYNLKRPVFRNTMILYPGSWTVVRMKADNPGAAHFHCHILPHLVMGMGFVVQVGEAKDIPPAPRGTQYCGTVTKLSEPPVLRRPRKTQPPPKKGTPGNGRPGSGRPGSGRPGSGRPGKS</sequence>
<evidence type="ECO:0000313" key="10">
    <source>
        <dbReference type="EMBL" id="PXF40661.1"/>
    </source>
</evidence>
<feature type="domain" description="Plastocyanin-like" evidence="9">
    <location>
        <begin position="25"/>
        <end position="138"/>
    </location>
</feature>
<evidence type="ECO:0000259" key="8">
    <source>
        <dbReference type="Pfam" id="PF07731"/>
    </source>
</evidence>
<feature type="chain" id="PRO_5016059770" evidence="6">
    <location>
        <begin position="17"/>
        <end position="608"/>
    </location>
</feature>
<evidence type="ECO:0000256" key="3">
    <source>
        <dbReference type="ARBA" id="ARBA00023002"/>
    </source>
</evidence>
<dbReference type="Pfam" id="PF07732">
    <property type="entry name" value="Cu-oxidase_3"/>
    <property type="match status" value="1"/>
</dbReference>
<keyword evidence="2" id="KW-0479">Metal-binding</keyword>
<evidence type="ECO:0000259" key="7">
    <source>
        <dbReference type="Pfam" id="PF00394"/>
    </source>
</evidence>
<dbReference type="InterPro" id="IPR002355">
    <property type="entry name" value="Cu_oxidase_Cu_BS"/>
</dbReference>
<dbReference type="PANTHER" id="PTHR11709">
    <property type="entry name" value="MULTI-COPPER OXIDASE"/>
    <property type="match status" value="1"/>
</dbReference>
<keyword evidence="6" id="KW-0732">Signal</keyword>
<dbReference type="STRING" id="448386.A0A2V3IF36"/>
<dbReference type="InterPro" id="IPR011707">
    <property type="entry name" value="Cu-oxidase-like_N"/>
</dbReference>
<keyword evidence="4" id="KW-0186">Copper</keyword>
<gene>
    <name evidence="10" type="ORF">BWQ96_09616</name>
</gene>
<evidence type="ECO:0000256" key="4">
    <source>
        <dbReference type="ARBA" id="ARBA00023008"/>
    </source>
</evidence>
<evidence type="ECO:0000313" key="11">
    <source>
        <dbReference type="Proteomes" id="UP000247409"/>
    </source>
</evidence>
<dbReference type="InterPro" id="IPR008972">
    <property type="entry name" value="Cupredoxin"/>
</dbReference>